<reference evidence="8" key="1">
    <citation type="submission" date="2015-05" db="EMBL/GenBank/DDBJ databases">
        <title>Permanent draft genome of Rhodopirellula islandicus K833.</title>
        <authorList>
            <person name="Kizina J."/>
            <person name="Richter M."/>
            <person name="Glockner F.O."/>
            <person name="Harder J."/>
        </authorList>
    </citation>
    <scope>NUCLEOTIDE SEQUENCE [LARGE SCALE GENOMIC DNA]</scope>
    <source>
        <strain evidence="8">K833</strain>
    </source>
</reference>
<name>A0A0J1BKF2_RHOIS</name>
<evidence type="ECO:0000256" key="3">
    <source>
        <dbReference type="ARBA" id="ARBA00023239"/>
    </source>
</evidence>
<dbReference type="InterPro" id="IPR007565">
    <property type="entry name" value="4HFCP_synth"/>
</dbReference>
<dbReference type="Pfam" id="PF04476">
    <property type="entry name" value="4HFCP_synth"/>
    <property type="match status" value="1"/>
</dbReference>
<dbReference type="GO" id="GO:0016829">
    <property type="term" value="F:lyase activity"/>
    <property type="evidence" value="ECO:0007669"/>
    <property type="project" value="UniProtKB-KW"/>
</dbReference>
<dbReference type="Proteomes" id="UP000036367">
    <property type="component" value="Unassembled WGS sequence"/>
</dbReference>
<keyword evidence="4" id="KW-0704">Schiff base</keyword>
<evidence type="ECO:0000256" key="5">
    <source>
        <dbReference type="ARBA" id="ARBA00032523"/>
    </source>
</evidence>
<dbReference type="EC" id="4.2.3.153" evidence="2"/>
<evidence type="ECO:0000313" key="9">
    <source>
        <dbReference type="Proteomes" id="UP000036367"/>
    </source>
</evidence>
<dbReference type="PATRIC" id="fig|595434.4.peg.787"/>
<evidence type="ECO:0000256" key="7">
    <source>
        <dbReference type="PIRSR" id="PIRSR015957-1"/>
    </source>
</evidence>
<evidence type="ECO:0000256" key="6">
    <source>
        <dbReference type="ARBA" id="ARBA00047628"/>
    </source>
</evidence>
<comment type="function">
    <text evidence="1">Catalyzes the formation of 4-(hydroxymethyl)-2-furancarboxaldehyde phosphate (4-HFC-P) from two molecules of glyceraldehyde-3-P (GA-3-P).</text>
</comment>
<dbReference type="EMBL" id="LECT01000007">
    <property type="protein sequence ID" value="KLU07010.1"/>
    <property type="molecule type" value="Genomic_DNA"/>
</dbReference>
<proteinExistence type="predicted"/>
<gene>
    <name evidence="8" type="ORF">RISK_000811</name>
</gene>
<dbReference type="STRING" id="595434.RISK_000811"/>
<comment type="caution">
    <text evidence="8">The sequence shown here is derived from an EMBL/GenBank/DDBJ whole genome shotgun (WGS) entry which is preliminary data.</text>
</comment>
<evidence type="ECO:0000256" key="2">
    <source>
        <dbReference type="ARBA" id="ARBA00012553"/>
    </source>
</evidence>
<dbReference type="OrthoDB" id="289419at2"/>
<feature type="active site" description="Schiff-base intermediate with substrate" evidence="7">
    <location>
        <position position="51"/>
    </location>
</feature>
<comment type="catalytic activity">
    <reaction evidence="6">
        <text>2 D-glyceraldehyde 3-phosphate = 4-(hydroxymethyl)-2-furancarboxaldehyde phosphate + phosphate + 2 H2O</text>
        <dbReference type="Rhea" id="RHEA:43536"/>
        <dbReference type="ChEBI" id="CHEBI:15377"/>
        <dbReference type="ChEBI" id="CHEBI:43474"/>
        <dbReference type="ChEBI" id="CHEBI:59776"/>
        <dbReference type="ChEBI" id="CHEBI:83407"/>
        <dbReference type="EC" id="4.2.3.153"/>
    </reaction>
</comment>
<evidence type="ECO:0000313" key="8">
    <source>
        <dbReference type="EMBL" id="KLU07010.1"/>
    </source>
</evidence>
<dbReference type="PIRSF" id="PIRSF015957">
    <property type="entry name" value="UCP015957"/>
    <property type="match status" value="1"/>
</dbReference>
<accession>A0A0J1BKF2</accession>
<keyword evidence="9" id="KW-1185">Reference proteome</keyword>
<feature type="active site" description="Proton acceptor" evidence="7">
    <location>
        <position position="111"/>
    </location>
</feature>
<evidence type="ECO:0000256" key="4">
    <source>
        <dbReference type="ARBA" id="ARBA00023270"/>
    </source>
</evidence>
<protein>
    <recommendedName>
        <fullName evidence="2">(5-formylfuran-3-yl)methyl phosphate synthase</fullName>
        <ecNumber evidence="2">4.2.3.153</ecNumber>
    </recommendedName>
    <alternativeName>
        <fullName evidence="5">4-(hydroxymethyl)-2-furancarboxaldehyde-phosphate synthase</fullName>
    </alternativeName>
</protein>
<organism evidence="8 9">
    <name type="scientific">Rhodopirellula islandica</name>
    <dbReference type="NCBI Taxonomy" id="595434"/>
    <lineage>
        <taxon>Bacteria</taxon>
        <taxon>Pseudomonadati</taxon>
        <taxon>Planctomycetota</taxon>
        <taxon>Planctomycetia</taxon>
        <taxon>Pirellulales</taxon>
        <taxon>Pirellulaceae</taxon>
        <taxon>Rhodopirellula</taxon>
    </lineage>
</organism>
<sequence>MESLSPRQRLVSDCCKDHLPEAGDAELLISVRDLEEAQVVVSRGVQIVDFKEPSRGALAACDPSVWRAAALQLAASLVVAGGSVQLSAALGESDTGRELAGQVPREFSFAKIGPSGCQTAQKLASVWEAICLPQSVELVPVAYADHVAAETICPEQVLELVIDSGRRRMLIDTFRKNGRTLTDHLSVEQLRSLLRTAANAGVWMALAGSVRLPEKQSLVAEGVRPNCWGVRGDVCDHRDRRGRLDPEKVTAWRDSCGQPCVAGSREDDRENS</sequence>
<evidence type="ECO:0000256" key="1">
    <source>
        <dbReference type="ARBA" id="ARBA00003810"/>
    </source>
</evidence>
<keyword evidence="3" id="KW-0456">Lyase</keyword>
<dbReference type="AlphaFoldDB" id="A0A0J1BKF2"/>